<dbReference type="InterPro" id="IPR050570">
    <property type="entry name" value="Cell_wall_metabolism_enzyme"/>
</dbReference>
<dbReference type="Gene3D" id="3.10.350.10">
    <property type="entry name" value="LysM domain"/>
    <property type="match status" value="1"/>
</dbReference>
<dbReference type="EMBL" id="JAACYS010000091">
    <property type="protein sequence ID" value="NCU18899.1"/>
    <property type="molecule type" value="Genomic_DNA"/>
</dbReference>
<dbReference type="Proteomes" id="UP000743899">
    <property type="component" value="Unassembled WGS sequence"/>
</dbReference>
<dbReference type="Pfam" id="PF01476">
    <property type="entry name" value="LysM"/>
    <property type="match status" value="1"/>
</dbReference>
<sequence>MKEYIKRLLLAIAITAILTILILGGMQSIANAEESFGELNWEFPADGIITDIFGSRNGGHKGIDIAGEIGTPIHAVDHGIVSKSYYSTTYGHVIFIQHESGFETVYAHLQSRDAKNGQYVKQGETIGRMGNTGKSSGPHLHFEIHKNKWTVSKKNSIDPFVIFGRGNIGQTVTAGDKNIEPVLEVAKGIHESSILYTVEVGDTLWEIAEKYNTGVEIIKEMNQLSNEIIMPGQQLIIK</sequence>
<dbReference type="CDD" id="cd00118">
    <property type="entry name" value="LysM"/>
    <property type="match status" value="1"/>
</dbReference>
<keyword evidence="3" id="KW-1185">Reference proteome</keyword>
<gene>
    <name evidence="2" type="ORF">GW534_14560</name>
</gene>
<dbReference type="SUPFAM" id="SSF51261">
    <property type="entry name" value="Duplicated hybrid motif"/>
    <property type="match status" value="1"/>
</dbReference>
<comment type="caution">
    <text evidence="2">The sequence shown here is derived from an EMBL/GenBank/DDBJ whole genome shotgun (WGS) entry which is preliminary data.</text>
</comment>
<evidence type="ECO:0000259" key="1">
    <source>
        <dbReference type="PROSITE" id="PS51782"/>
    </source>
</evidence>
<feature type="domain" description="LysM" evidence="1">
    <location>
        <begin position="194"/>
        <end position="237"/>
    </location>
</feature>
<dbReference type="CDD" id="cd12797">
    <property type="entry name" value="M23_peptidase"/>
    <property type="match status" value="1"/>
</dbReference>
<organism evidence="2 3">
    <name type="scientific">Pallidibacillus pasinlerensis</name>
    <dbReference type="NCBI Taxonomy" id="2703818"/>
    <lineage>
        <taxon>Bacteria</taxon>
        <taxon>Bacillati</taxon>
        <taxon>Bacillota</taxon>
        <taxon>Bacilli</taxon>
        <taxon>Bacillales</taxon>
        <taxon>Bacillaceae</taxon>
        <taxon>Pallidibacillus</taxon>
    </lineage>
</organism>
<dbReference type="InterPro" id="IPR018392">
    <property type="entry name" value="LysM"/>
</dbReference>
<evidence type="ECO:0000313" key="2">
    <source>
        <dbReference type="EMBL" id="NCU18899.1"/>
    </source>
</evidence>
<dbReference type="InterPro" id="IPR036779">
    <property type="entry name" value="LysM_dom_sf"/>
</dbReference>
<dbReference type="Gene3D" id="2.70.70.10">
    <property type="entry name" value="Glucose Permease (Domain IIA)"/>
    <property type="match status" value="1"/>
</dbReference>
<accession>A0ABX0AA05</accession>
<reference evidence="2 3" key="1">
    <citation type="submission" date="2020-01" db="EMBL/GenBank/DDBJ databases">
        <title>A novel Bacillus sp. from Pasinler.</title>
        <authorList>
            <person name="Adiguzel A."/>
            <person name="Ay H."/>
            <person name="Baltaci M.O."/>
        </authorList>
    </citation>
    <scope>NUCLEOTIDE SEQUENCE [LARGE SCALE GENOMIC DNA]</scope>
    <source>
        <strain evidence="2 3">P1</strain>
    </source>
</reference>
<dbReference type="RefSeq" id="WP_161921727.1">
    <property type="nucleotide sequence ID" value="NZ_JAACYS010000091.1"/>
</dbReference>
<dbReference type="SMART" id="SM00257">
    <property type="entry name" value="LysM"/>
    <property type="match status" value="1"/>
</dbReference>
<dbReference type="PROSITE" id="PS51782">
    <property type="entry name" value="LYSM"/>
    <property type="match status" value="1"/>
</dbReference>
<dbReference type="Pfam" id="PF01551">
    <property type="entry name" value="Peptidase_M23"/>
    <property type="match status" value="1"/>
</dbReference>
<dbReference type="PANTHER" id="PTHR21666:SF270">
    <property type="entry name" value="MUREIN HYDROLASE ACTIVATOR ENVC"/>
    <property type="match status" value="1"/>
</dbReference>
<proteinExistence type="predicted"/>
<dbReference type="PANTHER" id="PTHR21666">
    <property type="entry name" value="PEPTIDASE-RELATED"/>
    <property type="match status" value="1"/>
</dbReference>
<dbReference type="InterPro" id="IPR016047">
    <property type="entry name" value="M23ase_b-sheet_dom"/>
</dbReference>
<evidence type="ECO:0000313" key="3">
    <source>
        <dbReference type="Proteomes" id="UP000743899"/>
    </source>
</evidence>
<protein>
    <submittedName>
        <fullName evidence="2">Peptidoglycan DD-metalloendopeptidase family protein</fullName>
    </submittedName>
</protein>
<name>A0ABX0AA05_9BACI</name>
<dbReference type="InterPro" id="IPR011055">
    <property type="entry name" value="Dup_hybrid_motif"/>
</dbReference>
<dbReference type="SUPFAM" id="SSF54106">
    <property type="entry name" value="LysM domain"/>
    <property type="match status" value="1"/>
</dbReference>